<name>A0A2J7QJI7_9NEOP</name>
<reference evidence="1 2" key="1">
    <citation type="submission" date="2017-12" db="EMBL/GenBank/DDBJ databases">
        <title>Hemimetabolous genomes reveal molecular basis of termite eusociality.</title>
        <authorList>
            <person name="Harrison M.C."/>
            <person name="Jongepier E."/>
            <person name="Robertson H.M."/>
            <person name="Arning N."/>
            <person name="Bitard-Feildel T."/>
            <person name="Chao H."/>
            <person name="Childers C.P."/>
            <person name="Dinh H."/>
            <person name="Doddapaneni H."/>
            <person name="Dugan S."/>
            <person name="Gowin J."/>
            <person name="Greiner C."/>
            <person name="Han Y."/>
            <person name="Hu H."/>
            <person name="Hughes D.S.T."/>
            <person name="Huylmans A.-K."/>
            <person name="Kemena C."/>
            <person name="Kremer L.P.M."/>
            <person name="Lee S.L."/>
            <person name="Lopez-Ezquerra A."/>
            <person name="Mallet L."/>
            <person name="Monroy-Kuhn J.M."/>
            <person name="Moser A."/>
            <person name="Murali S.C."/>
            <person name="Muzny D.M."/>
            <person name="Otani S."/>
            <person name="Piulachs M.-D."/>
            <person name="Poelchau M."/>
            <person name="Qu J."/>
            <person name="Schaub F."/>
            <person name="Wada-Katsumata A."/>
            <person name="Worley K.C."/>
            <person name="Xie Q."/>
            <person name="Ylla G."/>
            <person name="Poulsen M."/>
            <person name="Gibbs R.A."/>
            <person name="Schal C."/>
            <person name="Richards S."/>
            <person name="Belles X."/>
            <person name="Korb J."/>
            <person name="Bornberg-Bauer E."/>
        </authorList>
    </citation>
    <scope>NUCLEOTIDE SEQUENCE [LARGE SCALE GENOMIC DNA]</scope>
    <source>
        <tissue evidence="1">Whole body</tissue>
    </source>
</reference>
<evidence type="ECO:0000313" key="1">
    <source>
        <dbReference type="EMBL" id="PNF28732.1"/>
    </source>
</evidence>
<evidence type="ECO:0000313" key="2">
    <source>
        <dbReference type="Proteomes" id="UP000235965"/>
    </source>
</evidence>
<keyword evidence="2" id="KW-1185">Reference proteome</keyword>
<dbReference type="AlphaFoldDB" id="A0A2J7QJI7"/>
<proteinExistence type="predicted"/>
<dbReference type="InParanoid" id="A0A2J7QJI7"/>
<gene>
    <name evidence="1" type="ORF">B7P43_G07771</name>
</gene>
<comment type="caution">
    <text evidence="1">The sequence shown here is derived from an EMBL/GenBank/DDBJ whole genome shotgun (WGS) entry which is preliminary data.</text>
</comment>
<protein>
    <submittedName>
        <fullName evidence="1">Uncharacterized protein</fullName>
    </submittedName>
</protein>
<dbReference type="EMBL" id="NEVH01013555">
    <property type="protein sequence ID" value="PNF28732.1"/>
    <property type="molecule type" value="Genomic_DNA"/>
</dbReference>
<sequence>MRFILHALSALSEALTPLKHMGSWRDSSPCCCWSLMDFSRQDVFSNEEFDHSASFHAPRYLLFAHHSSNFQTGLNRF</sequence>
<dbReference type="Proteomes" id="UP000235965">
    <property type="component" value="Unassembled WGS sequence"/>
</dbReference>
<accession>A0A2J7QJI7</accession>
<organism evidence="1 2">
    <name type="scientific">Cryptotermes secundus</name>
    <dbReference type="NCBI Taxonomy" id="105785"/>
    <lineage>
        <taxon>Eukaryota</taxon>
        <taxon>Metazoa</taxon>
        <taxon>Ecdysozoa</taxon>
        <taxon>Arthropoda</taxon>
        <taxon>Hexapoda</taxon>
        <taxon>Insecta</taxon>
        <taxon>Pterygota</taxon>
        <taxon>Neoptera</taxon>
        <taxon>Polyneoptera</taxon>
        <taxon>Dictyoptera</taxon>
        <taxon>Blattodea</taxon>
        <taxon>Blattoidea</taxon>
        <taxon>Termitoidae</taxon>
        <taxon>Kalotermitidae</taxon>
        <taxon>Cryptotermitinae</taxon>
        <taxon>Cryptotermes</taxon>
    </lineage>
</organism>